<protein>
    <submittedName>
        <fullName evidence="1">Uncharacterized protein</fullName>
    </submittedName>
</protein>
<dbReference type="Proteomes" id="UP000076871">
    <property type="component" value="Unassembled WGS sequence"/>
</dbReference>
<dbReference type="EMBL" id="KV427632">
    <property type="protein sequence ID" value="KZT05095.1"/>
    <property type="molecule type" value="Genomic_DNA"/>
</dbReference>
<name>A0A165DKP2_9APHY</name>
<sequence length="118" mass="13326">MFVHQGCLPWLLAASCTLCGLLLCWSRRVEQQRKSPKSDIPCMVRARCLNFPCLSGFCWASLDSGRVLRSRQSLSLRERSLADTGHDVCVHIARGLEVYNPLAHPLLLFNTKQIKIIC</sequence>
<evidence type="ECO:0000313" key="2">
    <source>
        <dbReference type="Proteomes" id="UP000076871"/>
    </source>
</evidence>
<evidence type="ECO:0000313" key="1">
    <source>
        <dbReference type="EMBL" id="KZT05095.1"/>
    </source>
</evidence>
<keyword evidence="2" id="KW-1185">Reference proteome</keyword>
<dbReference type="AlphaFoldDB" id="A0A165DKP2"/>
<accession>A0A165DKP2</accession>
<proteinExistence type="predicted"/>
<dbReference type="RefSeq" id="XP_040762835.1">
    <property type="nucleotide sequence ID" value="XM_040909204.1"/>
</dbReference>
<gene>
    <name evidence="1" type="ORF">LAESUDRAFT_727348</name>
</gene>
<reference evidence="1 2" key="1">
    <citation type="journal article" date="2016" name="Mol. Biol. Evol.">
        <title>Comparative Genomics of Early-Diverging Mushroom-Forming Fungi Provides Insights into the Origins of Lignocellulose Decay Capabilities.</title>
        <authorList>
            <person name="Nagy L.G."/>
            <person name="Riley R."/>
            <person name="Tritt A."/>
            <person name="Adam C."/>
            <person name="Daum C."/>
            <person name="Floudas D."/>
            <person name="Sun H."/>
            <person name="Yadav J.S."/>
            <person name="Pangilinan J."/>
            <person name="Larsson K.H."/>
            <person name="Matsuura K."/>
            <person name="Barry K."/>
            <person name="Labutti K."/>
            <person name="Kuo R."/>
            <person name="Ohm R.A."/>
            <person name="Bhattacharya S.S."/>
            <person name="Shirouzu T."/>
            <person name="Yoshinaga Y."/>
            <person name="Martin F.M."/>
            <person name="Grigoriev I.V."/>
            <person name="Hibbett D.S."/>
        </authorList>
    </citation>
    <scope>NUCLEOTIDE SEQUENCE [LARGE SCALE GENOMIC DNA]</scope>
    <source>
        <strain evidence="1 2">93-53</strain>
    </source>
</reference>
<dbReference type="InParanoid" id="A0A165DKP2"/>
<organism evidence="1 2">
    <name type="scientific">Laetiporus sulphureus 93-53</name>
    <dbReference type="NCBI Taxonomy" id="1314785"/>
    <lineage>
        <taxon>Eukaryota</taxon>
        <taxon>Fungi</taxon>
        <taxon>Dikarya</taxon>
        <taxon>Basidiomycota</taxon>
        <taxon>Agaricomycotina</taxon>
        <taxon>Agaricomycetes</taxon>
        <taxon>Polyporales</taxon>
        <taxon>Laetiporus</taxon>
    </lineage>
</organism>
<dbReference type="GeneID" id="63826233"/>